<dbReference type="Proteomes" id="UP000654604">
    <property type="component" value="Unassembled WGS sequence"/>
</dbReference>
<dbReference type="RefSeq" id="WP_193801170.1">
    <property type="nucleotide sequence ID" value="NZ_JADEWC010000021.1"/>
</dbReference>
<keyword evidence="3" id="KW-1185">Reference proteome</keyword>
<keyword evidence="1" id="KW-0472">Membrane</keyword>
<accession>A0ABR9V564</accession>
<keyword evidence="1" id="KW-0812">Transmembrane</keyword>
<gene>
    <name evidence="2" type="ORF">IQ215_10025</name>
</gene>
<reference evidence="2 3" key="1">
    <citation type="submission" date="2020-10" db="EMBL/GenBank/DDBJ databases">
        <authorList>
            <person name="Castelo-Branco R."/>
            <person name="Eusebio N."/>
            <person name="Adriana R."/>
            <person name="Vieira A."/>
            <person name="Brugerolle De Fraissinette N."/>
            <person name="Rezende De Castro R."/>
            <person name="Schneider M.P."/>
            <person name="Vasconcelos V."/>
            <person name="Leao P.N."/>
        </authorList>
    </citation>
    <scope>NUCLEOTIDE SEQUENCE [LARGE SCALE GENOMIC DNA]</scope>
    <source>
        <strain evidence="2 3">LEGE 03274</strain>
    </source>
</reference>
<sequence length="135" mass="16167">MNQENKEESIVADTDIERLHLSRVYGRWLLVLISWLTLMPWGLWQFRETVSLCQEYCTWSAVRSGMEFNPFATLAITFCIGFLTSVLFWHSSYIIKGGLSDKEKYYFAQEVKKIRQKGEKHFLWHWLEHRKAEKE</sequence>
<dbReference type="EMBL" id="JADEWC010000021">
    <property type="protein sequence ID" value="MBE9223031.1"/>
    <property type="molecule type" value="Genomic_DNA"/>
</dbReference>
<comment type="caution">
    <text evidence="2">The sequence shown here is derived from an EMBL/GenBank/DDBJ whole genome shotgun (WGS) entry which is preliminary data.</text>
</comment>
<protein>
    <submittedName>
        <fullName evidence="2">Uncharacterized protein</fullName>
    </submittedName>
</protein>
<evidence type="ECO:0000313" key="2">
    <source>
        <dbReference type="EMBL" id="MBE9223031.1"/>
    </source>
</evidence>
<organism evidence="2 3">
    <name type="scientific">Cyanobacterium stanieri LEGE 03274</name>
    <dbReference type="NCBI Taxonomy" id="1828756"/>
    <lineage>
        <taxon>Bacteria</taxon>
        <taxon>Bacillati</taxon>
        <taxon>Cyanobacteriota</taxon>
        <taxon>Cyanophyceae</taxon>
        <taxon>Oscillatoriophycideae</taxon>
        <taxon>Chroococcales</taxon>
        <taxon>Geminocystaceae</taxon>
        <taxon>Cyanobacterium</taxon>
    </lineage>
</organism>
<name>A0ABR9V564_9CHRO</name>
<keyword evidence="1" id="KW-1133">Transmembrane helix</keyword>
<proteinExistence type="predicted"/>
<evidence type="ECO:0000313" key="3">
    <source>
        <dbReference type="Proteomes" id="UP000654604"/>
    </source>
</evidence>
<feature type="transmembrane region" description="Helical" evidence="1">
    <location>
        <begin position="71"/>
        <end position="95"/>
    </location>
</feature>
<evidence type="ECO:0000256" key="1">
    <source>
        <dbReference type="SAM" id="Phobius"/>
    </source>
</evidence>
<feature type="transmembrane region" description="Helical" evidence="1">
    <location>
        <begin position="28"/>
        <end position="46"/>
    </location>
</feature>